<proteinExistence type="predicted"/>
<dbReference type="STRING" id="109376.A0A0D3AA84"/>
<accession>A0A0D3AA84</accession>
<keyword evidence="3" id="KW-1185">Reference proteome</keyword>
<sequence length="182" mass="20331">LSLSSSFSRSLVSSYLTISSIFLLTITHLKSSSLIFSYPAIIFSYQSSSFITYSILISRSLKLVVCRNGFKLTTITMTSPPPLWGCAPEVKVDIAEMRRRCYEPETGVLRTRDEAEVDVVQSKLNGFSSAVGLMGLKRGQHQQQSMMMMMPLSRSTSNGYDASGGGDCDQFTYRNIRKSRYE</sequence>
<dbReference type="HOGENOM" id="CLU_1485679_0_0_1"/>
<dbReference type="Proteomes" id="UP000032141">
    <property type="component" value="Chromosome C1"/>
</dbReference>
<organism evidence="2 3">
    <name type="scientific">Brassica oleracea var. oleracea</name>
    <dbReference type="NCBI Taxonomy" id="109376"/>
    <lineage>
        <taxon>Eukaryota</taxon>
        <taxon>Viridiplantae</taxon>
        <taxon>Streptophyta</taxon>
        <taxon>Embryophyta</taxon>
        <taxon>Tracheophyta</taxon>
        <taxon>Spermatophyta</taxon>
        <taxon>Magnoliopsida</taxon>
        <taxon>eudicotyledons</taxon>
        <taxon>Gunneridae</taxon>
        <taxon>Pentapetalae</taxon>
        <taxon>rosids</taxon>
        <taxon>malvids</taxon>
        <taxon>Brassicales</taxon>
        <taxon>Brassicaceae</taxon>
        <taxon>Brassiceae</taxon>
        <taxon>Brassica</taxon>
    </lineage>
</organism>
<reference evidence="2" key="2">
    <citation type="submission" date="2015-03" db="UniProtKB">
        <authorList>
            <consortium name="EnsemblPlants"/>
        </authorList>
    </citation>
    <scope>IDENTIFICATION</scope>
</reference>
<evidence type="ECO:0000313" key="2">
    <source>
        <dbReference type="EnsemblPlants" id="Bo1g091540.1"/>
    </source>
</evidence>
<dbReference type="EnsemblPlants" id="Bo1g091540.1">
    <property type="protein sequence ID" value="Bo1g091540.1"/>
    <property type="gene ID" value="Bo1g091540"/>
</dbReference>
<feature type="transmembrane region" description="Helical" evidence="1">
    <location>
        <begin position="12"/>
        <end position="29"/>
    </location>
</feature>
<keyword evidence="1" id="KW-0812">Transmembrane</keyword>
<name>A0A0D3AA84_BRAOL</name>
<evidence type="ECO:0000256" key="1">
    <source>
        <dbReference type="SAM" id="Phobius"/>
    </source>
</evidence>
<dbReference type="Gramene" id="Bo1g091540.1">
    <property type="protein sequence ID" value="Bo1g091540.1"/>
    <property type="gene ID" value="Bo1g091540"/>
</dbReference>
<evidence type="ECO:0000313" key="3">
    <source>
        <dbReference type="Proteomes" id="UP000032141"/>
    </source>
</evidence>
<dbReference type="AlphaFoldDB" id="A0A0D3AA84"/>
<keyword evidence="1" id="KW-0472">Membrane</keyword>
<reference evidence="2 3" key="1">
    <citation type="journal article" date="2014" name="Genome Biol.">
        <title>Transcriptome and methylome profiling reveals relics of genome dominance in the mesopolyploid Brassica oleracea.</title>
        <authorList>
            <person name="Parkin I.A."/>
            <person name="Koh C."/>
            <person name="Tang H."/>
            <person name="Robinson S.J."/>
            <person name="Kagale S."/>
            <person name="Clarke W.E."/>
            <person name="Town C.D."/>
            <person name="Nixon J."/>
            <person name="Krishnakumar V."/>
            <person name="Bidwell S.L."/>
            <person name="Denoeud F."/>
            <person name="Belcram H."/>
            <person name="Links M.G."/>
            <person name="Just J."/>
            <person name="Clarke C."/>
            <person name="Bender T."/>
            <person name="Huebert T."/>
            <person name="Mason A.S."/>
            <person name="Pires J.C."/>
            <person name="Barker G."/>
            <person name="Moore J."/>
            <person name="Walley P.G."/>
            <person name="Manoli S."/>
            <person name="Batley J."/>
            <person name="Edwards D."/>
            <person name="Nelson M.N."/>
            <person name="Wang X."/>
            <person name="Paterson A.H."/>
            <person name="King G."/>
            <person name="Bancroft I."/>
            <person name="Chalhoub B."/>
            <person name="Sharpe A.G."/>
        </authorList>
    </citation>
    <scope>NUCLEOTIDE SEQUENCE</scope>
    <source>
        <strain evidence="2 3">cv. TO1000</strain>
    </source>
</reference>
<keyword evidence="1" id="KW-1133">Transmembrane helix</keyword>
<protein>
    <submittedName>
        <fullName evidence="2">Uncharacterized protein</fullName>
    </submittedName>
</protein>
<feature type="transmembrane region" description="Helical" evidence="1">
    <location>
        <begin position="35"/>
        <end position="57"/>
    </location>
</feature>